<protein>
    <submittedName>
        <fullName evidence="1">Uncharacterized protein</fullName>
    </submittedName>
</protein>
<sequence>MQLKKKQGTALSQGFQVQQNANPRWVSFSGWNPPPPPPPRCLLKSYLKVGAVCNTRQDFLLQLCFLHQFFIKLHASSGYFFKTETASAKTFDTVMLPPHLASVLRSCVLRYFGVNKTNKFKNPCHPAHSIAVIKVFCTWTPKAALFPFVTNFHSFYLLLMATSLPTSSINVLCPHLRRYAPATMLLQQPIESTGYERKVLRQRFAS</sequence>
<comment type="caution">
    <text evidence="1">The sequence shown here is derived from an EMBL/GenBank/DDBJ whole genome shotgun (WGS) entry which is preliminary data.</text>
</comment>
<reference evidence="1" key="1">
    <citation type="thesis" date="2021" institute="BYU ScholarsArchive" country="Provo, UT, USA">
        <title>Applications of and Algorithms for Genome Assembly and Genomic Analyses with an Emphasis on Marine Teleosts.</title>
        <authorList>
            <person name="Pickett B.D."/>
        </authorList>
    </citation>
    <scope>NUCLEOTIDE SEQUENCE</scope>
    <source>
        <strain evidence="1">HI-2016</strain>
    </source>
</reference>
<organism evidence="1 2">
    <name type="scientific">Albula glossodonta</name>
    <name type="common">roundjaw bonefish</name>
    <dbReference type="NCBI Taxonomy" id="121402"/>
    <lineage>
        <taxon>Eukaryota</taxon>
        <taxon>Metazoa</taxon>
        <taxon>Chordata</taxon>
        <taxon>Craniata</taxon>
        <taxon>Vertebrata</taxon>
        <taxon>Euteleostomi</taxon>
        <taxon>Actinopterygii</taxon>
        <taxon>Neopterygii</taxon>
        <taxon>Teleostei</taxon>
        <taxon>Albuliformes</taxon>
        <taxon>Albulidae</taxon>
        <taxon>Albula</taxon>
    </lineage>
</organism>
<keyword evidence="2" id="KW-1185">Reference proteome</keyword>
<dbReference type="Proteomes" id="UP000824540">
    <property type="component" value="Unassembled WGS sequence"/>
</dbReference>
<dbReference type="EMBL" id="JAFBMS010000106">
    <property type="protein sequence ID" value="KAG9335916.1"/>
    <property type="molecule type" value="Genomic_DNA"/>
</dbReference>
<evidence type="ECO:0000313" key="1">
    <source>
        <dbReference type="EMBL" id="KAG9335916.1"/>
    </source>
</evidence>
<proteinExistence type="predicted"/>
<feature type="non-terminal residue" evidence="1">
    <location>
        <position position="206"/>
    </location>
</feature>
<dbReference type="AlphaFoldDB" id="A0A8T2N7K3"/>
<evidence type="ECO:0000313" key="2">
    <source>
        <dbReference type="Proteomes" id="UP000824540"/>
    </source>
</evidence>
<gene>
    <name evidence="1" type="ORF">JZ751_003473</name>
</gene>
<name>A0A8T2N7K3_9TELE</name>
<accession>A0A8T2N7K3</accession>